<evidence type="ECO:0000256" key="1">
    <source>
        <dbReference type="SAM" id="Phobius"/>
    </source>
</evidence>
<dbReference type="OrthoDB" id="5480566at2"/>
<dbReference type="AlphaFoldDB" id="A0A4R2TT20"/>
<dbReference type="PANTHER" id="PTHR32060">
    <property type="entry name" value="TAIL-SPECIFIC PROTEASE"/>
    <property type="match status" value="1"/>
</dbReference>
<keyword evidence="4" id="KW-1185">Reference proteome</keyword>
<name>A0A4R2TT20_9FIRM</name>
<keyword evidence="1" id="KW-0812">Transmembrane</keyword>
<dbReference type="Proteomes" id="UP000295504">
    <property type="component" value="Unassembled WGS sequence"/>
</dbReference>
<accession>A0A4R2TT20</accession>
<organism evidence="3 4">
    <name type="scientific">Serpentinicella alkaliphila</name>
    <dbReference type="NCBI Taxonomy" id="1734049"/>
    <lineage>
        <taxon>Bacteria</taxon>
        <taxon>Bacillati</taxon>
        <taxon>Bacillota</taxon>
        <taxon>Clostridia</taxon>
        <taxon>Peptostreptococcales</taxon>
        <taxon>Natronincolaceae</taxon>
        <taxon>Serpentinicella</taxon>
    </lineage>
</organism>
<proteinExistence type="predicted"/>
<keyword evidence="1" id="KW-1133">Transmembrane helix</keyword>
<dbReference type="PANTHER" id="PTHR32060:SF30">
    <property type="entry name" value="CARBOXY-TERMINAL PROCESSING PROTEASE CTPA"/>
    <property type="match status" value="1"/>
</dbReference>
<dbReference type="Gene3D" id="2.30.42.10">
    <property type="match status" value="1"/>
</dbReference>
<gene>
    <name evidence="3" type="ORF">EDD79_100236</name>
</gene>
<keyword evidence="1" id="KW-0472">Membrane</keyword>
<evidence type="ECO:0000313" key="4">
    <source>
        <dbReference type="Proteomes" id="UP000295504"/>
    </source>
</evidence>
<evidence type="ECO:0000313" key="3">
    <source>
        <dbReference type="EMBL" id="TCQ07040.1"/>
    </source>
</evidence>
<dbReference type="GO" id="GO:0008236">
    <property type="term" value="F:serine-type peptidase activity"/>
    <property type="evidence" value="ECO:0007669"/>
    <property type="project" value="InterPro"/>
</dbReference>
<dbReference type="InterPro" id="IPR029045">
    <property type="entry name" value="ClpP/crotonase-like_dom_sf"/>
</dbReference>
<dbReference type="GO" id="GO:0030288">
    <property type="term" value="C:outer membrane-bounded periplasmic space"/>
    <property type="evidence" value="ECO:0007669"/>
    <property type="project" value="TreeGrafter"/>
</dbReference>
<feature type="transmembrane region" description="Helical" evidence="1">
    <location>
        <begin position="16"/>
        <end position="35"/>
    </location>
</feature>
<dbReference type="GO" id="GO:0007165">
    <property type="term" value="P:signal transduction"/>
    <property type="evidence" value="ECO:0007669"/>
    <property type="project" value="TreeGrafter"/>
</dbReference>
<dbReference type="SUPFAM" id="SSF52096">
    <property type="entry name" value="ClpP/crotonase"/>
    <property type="match status" value="1"/>
</dbReference>
<evidence type="ECO:0000259" key="2">
    <source>
        <dbReference type="Pfam" id="PF03572"/>
    </source>
</evidence>
<feature type="transmembrane region" description="Helical" evidence="1">
    <location>
        <begin position="47"/>
        <end position="69"/>
    </location>
</feature>
<dbReference type="Gene3D" id="3.90.226.10">
    <property type="entry name" value="2-enoyl-CoA Hydratase, Chain A, domain 1"/>
    <property type="match status" value="1"/>
</dbReference>
<sequence>MFSMNKSSFIPIDTPILFLMICLLLTIGLGLICIKKFKGYRKNIFKFWCLSWLIITIILFSIGGFGRFVEVNTINTKGYTVKELTEDLEQLEKCIIKENPLYFADKAELKQLFSSAYGEIKDGMTELEFYRLVNPITVAVRCGHTNLSISEALVKNRVKTAAFFPLKVTFVDDQLYMVEGDLERGINAGDRILSINGRTDDEIISMLIKNVSGDSRNNQKAKYIISKHFNNKFYDFVDNSDSFTVEIANNKGEIRKVNLNSKYRDEFNETAWSLHFTEIQDGNYYESIIRDEFAILSIRFFFEEEGTKFEEYLSEFFISLKEKNISKLIIDVRGNYGGPPITKTLLSYLVSEKIEYFEGNLPLLHNIVGYAKPVYPANIRFDGDVVVLIDGAVFSTTAHFCALVKHHNLGTLIGSETGGTYVCTDSSKDKVLNNTRLRFHYSTLTYKVAVDGMSEDEGIKPHISISPSIEDILNGRDVQMEKALQFLKLSN</sequence>
<dbReference type="Pfam" id="PF03572">
    <property type="entry name" value="Peptidase_S41"/>
    <property type="match status" value="1"/>
</dbReference>
<dbReference type="GO" id="GO:0004175">
    <property type="term" value="F:endopeptidase activity"/>
    <property type="evidence" value="ECO:0007669"/>
    <property type="project" value="TreeGrafter"/>
</dbReference>
<dbReference type="InterPro" id="IPR036034">
    <property type="entry name" value="PDZ_sf"/>
</dbReference>
<dbReference type="EMBL" id="SLYC01000002">
    <property type="protein sequence ID" value="TCQ07040.1"/>
    <property type="molecule type" value="Genomic_DNA"/>
</dbReference>
<protein>
    <submittedName>
        <fullName evidence="3">Peptidase S41-like protein</fullName>
    </submittedName>
</protein>
<dbReference type="GO" id="GO:0006508">
    <property type="term" value="P:proteolysis"/>
    <property type="evidence" value="ECO:0007669"/>
    <property type="project" value="InterPro"/>
</dbReference>
<feature type="domain" description="Tail specific protease" evidence="2">
    <location>
        <begin position="298"/>
        <end position="464"/>
    </location>
</feature>
<comment type="caution">
    <text evidence="3">The sequence shown here is derived from an EMBL/GenBank/DDBJ whole genome shotgun (WGS) entry which is preliminary data.</text>
</comment>
<dbReference type="InterPro" id="IPR005151">
    <property type="entry name" value="Tail-specific_protease"/>
</dbReference>
<reference evidence="3 4" key="1">
    <citation type="submission" date="2019-03" db="EMBL/GenBank/DDBJ databases">
        <title>Genomic Encyclopedia of Type Strains, Phase IV (KMG-IV): sequencing the most valuable type-strain genomes for metagenomic binning, comparative biology and taxonomic classification.</title>
        <authorList>
            <person name="Goeker M."/>
        </authorList>
    </citation>
    <scope>NUCLEOTIDE SEQUENCE [LARGE SCALE GENOMIC DNA]</scope>
    <source>
        <strain evidence="3 4">DSM 100013</strain>
    </source>
</reference>